<dbReference type="EMBL" id="AMZH03005489">
    <property type="protein sequence ID" value="RRT66276.1"/>
    <property type="molecule type" value="Genomic_DNA"/>
</dbReference>
<sequence length="82" mass="8674">SSAAAAAGQVSRSITILRTPASSPRSPSSPTSAPDSPFAPPGPRGDWKRPQRKSEPAAEGMQTVESRNPTVYNWVVINSLEK</sequence>
<feature type="compositionally biased region" description="Basic and acidic residues" evidence="1">
    <location>
        <begin position="45"/>
        <end position="56"/>
    </location>
</feature>
<evidence type="ECO:0000313" key="2">
    <source>
        <dbReference type="EMBL" id="RRT66276.1"/>
    </source>
</evidence>
<feature type="non-terminal residue" evidence="2">
    <location>
        <position position="1"/>
    </location>
</feature>
<accession>A0A426ZQI4</accession>
<comment type="caution">
    <text evidence="2">The sequence shown here is derived from an EMBL/GenBank/DDBJ whole genome shotgun (WGS) entry which is preliminary data.</text>
</comment>
<feature type="region of interest" description="Disordered" evidence="1">
    <location>
        <begin position="1"/>
        <end position="68"/>
    </location>
</feature>
<dbReference type="Proteomes" id="UP000287651">
    <property type="component" value="Unassembled WGS sequence"/>
</dbReference>
<name>A0A426ZQI4_ENSVE</name>
<feature type="compositionally biased region" description="Low complexity" evidence="1">
    <location>
        <begin position="20"/>
        <end position="36"/>
    </location>
</feature>
<dbReference type="AlphaFoldDB" id="A0A426ZQI4"/>
<protein>
    <submittedName>
        <fullName evidence="2">Uncharacterized protein</fullName>
    </submittedName>
</protein>
<proteinExistence type="predicted"/>
<gene>
    <name evidence="2" type="ORF">B296_00034343</name>
</gene>
<reference evidence="2 3" key="1">
    <citation type="journal article" date="2014" name="Agronomy (Basel)">
        <title>A Draft Genome Sequence for Ensete ventricosum, the Drought-Tolerant Tree Against Hunger.</title>
        <authorList>
            <person name="Harrison J."/>
            <person name="Moore K.A."/>
            <person name="Paszkiewicz K."/>
            <person name="Jones T."/>
            <person name="Grant M."/>
            <person name="Ambacheew D."/>
            <person name="Muzemil S."/>
            <person name="Studholme D.J."/>
        </authorList>
    </citation>
    <scope>NUCLEOTIDE SEQUENCE [LARGE SCALE GENOMIC DNA]</scope>
</reference>
<organism evidence="2 3">
    <name type="scientific">Ensete ventricosum</name>
    <name type="common">Abyssinian banana</name>
    <name type="synonym">Musa ensete</name>
    <dbReference type="NCBI Taxonomy" id="4639"/>
    <lineage>
        <taxon>Eukaryota</taxon>
        <taxon>Viridiplantae</taxon>
        <taxon>Streptophyta</taxon>
        <taxon>Embryophyta</taxon>
        <taxon>Tracheophyta</taxon>
        <taxon>Spermatophyta</taxon>
        <taxon>Magnoliopsida</taxon>
        <taxon>Liliopsida</taxon>
        <taxon>Zingiberales</taxon>
        <taxon>Musaceae</taxon>
        <taxon>Ensete</taxon>
    </lineage>
</organism>
<evidence type="ECO:0000256" key="1">
    <source>
        <dbReference type="SAM" id="MobiDB-lite"/>
    </source>
</evidence>
<evidence type="ECO:0000313" key="3">
    <source>
        <dbReference type="Proteomes" id="UP000287651"/>
    </source>
</evidence>